<accession>A0ABS1JZG7</accession>
<proteinExistence type="predicted"/>
<dbReference type="InterPro" id="IPR009045">
    <property type="entry name" value="Zn_M74/Hedgehog-like"/>
</dbReference>
<gene>
    <name evidence="3" type="ORF">JJE72_03980</name>
</gene>
<dbReference type="PANTHER" id="PTHR34385:SF1">
    <property type="entry name" value="PEPTIDOGLYCAN L-ALANYL-D-GLUTAMATE ENDOPEPTIDASE CWLK"/>
    <property type="match status" value="1"/>
</dbReference>
<feature type="compositionally biased region" description="Low complexity" evidence="1">
    <location>
        <begin position="9"/>
        <end position="21"/>
    </location>
</feature>
<dbReference type="PANTHER" id="PTHR34385">
    <property type="entry name" value="D-ALANYL-D-ALANINE CARBOXYPEPTIDASE"/>
    <property type="match status" value="1"/>
</dbReference>
<dbReference type="InterPro" id="IPR052179">
    <property type="entry name" value="DD-CPase-like"/>
</dbReference>
<dbReference type="Pfam" id="PF02557">
    <property type="entry name" value="VanY"/>
    <property type="match status" value="1"/>
</dbReference>
<sequence length="302" mass="31012">MCCPPGAGRSSYSPRTRTTPSGASSCGRSRAVADVPRRTVALSALALGLTACSAPAAIERNDAGSQPVPASSPSPTDASTTTTAAPAPSSASAAPTAAQTAAGRFTAAASPASALVVVNKRRPLAPVDFVPELTRPNVVLATSGEGALLNPATAHAAEAMFAAAANAGSPMTLVSGYRSYGTQSATYNAWVAREGQAMADVASARPGYSEHQTGWAFDIGDAGGACALHPCFKDTPAARWAAAHAWEFGFIVRYPWMFHETTGYYYEPWHLRYIGVEAAAAMRAAGANTLEDFLGLPAAPTY</sequence>
<evidence type="ECO:0000313" key="4">
    <source>
        <dbReference type="Proteomes" id="UP000639051"/>
    </source>
</evidence>
<dbReference type="SUPFAM" id="SSF55166">
    <property type="entry name" value="Hedgehog/DD-peptidase"/>
    <property type="match status" value="1"/>
</dbReference>
<organism evidence="3 4">
    <name type="scientific">Sinomonas cellulolyticus</name>
    <dbReference type="NCBI Taxonomy" id="2801916"/>
    <lineage>
        <taxon>Bacteria</taxon>
        <taxon>Bacillati</taxon>
        <taxon>Actinomycetota</taxon>
        <taxon>Actinomycetes</taxon>
        <taxon>Micrococcales</taxon>
        <taxon>Micrococcaceae</taxon>
        <taxon>Sinomonas</taxon>
    </lineage>
</organism>
<dbReference type="InterPro" id="IPR058193">
    <property type="entry name" value="VanY/YodJ_core_dom"/>
</dbReference>
<comment type="caution">
    <text evidence="3">The sequence shown here is derived from an EMBL/GenBank/DDBJ whole genome shotgun (WGS) entry which is preliminary data.</text>
</comment>
<dbReference type="EMBL" id="JAERRC010000012">
    <property type="protein sequence ID" value="MBL0704664.1"/>
    <property type="molecule type" value="Genomic_DNA"/>
</dbReference>
<dbReference type="Gene3D" id="3.30.1380.10">
    <property type="match status" value="1"/>
</dbReference>
<evidence type="ECO:0000256" key="1">
    <source>
        <dbReference type="SAM" id="MobiDB-lite"/>
    </source>
</evidence>
<protein>
    <submittedName>
        <fullName evidence="3">M15 family metallopeptidase</fullName>
    </submittedName>
</protein>
<feature type="domain" description="D-alanyl-D-alanine carboxypeptidase-like core" evidence="2">
    <location>
        <begin position="148"/>
        <end position="275"/>
    </location>
</feature>
<feature type="region of interest" description="Disordered" evidence="1">
    <location>
        <begin position="61"/>
        <end position="95"/>
    </location>
</feature>
<feature type="region of interest" description="Disordered" evidence="1">
    <location>
        <begin position="1"/>
        <end position="32"/>
    </location>
</feature>
<keyword evidence="4" id="KW-1185">Reference proteome</keyword>
<dbReference type="InterPro" id="IPR003709">
    <property type="entry name" value="VanY-like_core_dom"/>
</dbReference>
<feature type="compositionally biased region" description="Low complexity" evidence="1">
    <location>
        <begin position="67"/>
        <end position="95"/>
    </location>
</feature>
<dbReference type="CDD" id="cd14852">
    <property type="entry name" value="LD-carboxypeptidase"/>
    <property type="match status" value="1"/>
</dbReference>
<reference evidence="3 4" key="1">
    <citation type="submission" date="2021-01" db="EMBL/GenBank/DDBJ databases">
        <title>Genome public.</title>
        <authorList>
            <person name="Liu C."/>
            <person name="Sun Q."/>
        </authorList>
    </citation>
    <scope>NUCLEOTIDE SEQUENCE [LARGE SCALE GENOMIC DNA]</scope>
    <source>
        <strain evidence="3 4">JC656</strain>
    </source>
</reference>
<dbReference type="Proteomes" id="UP000639051">
    <property type="component" value="Unassembled WGS sequence"/>
</dbReference>
<evidence type="ECO:0000313" key="3">
    <source>
        <dbReference type="EMBL" id="MBL0704664.1"/>
    </source>
</evidence>
<name>A0ABS1JZG7_9MICC</name>
<evidence type="ECO:0000259" key="2">
    <source>
        <dbReference type="Pfam" id="PF02557"/>
    </source>
</evidence>